<keyword evidence="2" id="KW-1185">Reference proteome</keyword>
<dbReference type="AlphaFoldDB" id="A0AAV2F447"/>
<protein>
    <submittedName>
        <fullName evidence="1">Uncharacterized protein</fullName>
    </submittedName>
</protein>
<sequence>MSSGLVATGLDTTTAFESTVFFSNGSGFKFGKKLIVFPDTFFIYNSRSSGFLNQKCLLLGSLSEFEETRVRIEELDPRRMGMEVAKSDEMGVVVVGVEEGRATNCTVISISAAFCPSPFPLSVSVASFRLSSCVAQMAD</sequence>
<reference evidence="1 2" key="1">
    <citation type="submission" date="2024-04" db="EMBL/GenBank/DDBJ databases">
        <authorList>
            <person name="Fracassetti M."/>
        </authorList>
    </citation>
    <scope>NUCLEOTIDE SEQUENCE [LARGE SCALE GENOMIC DNA]</scope>
</reference>
<name>A0AAV2F447_9ROSI</name>
<accession>A0AAV2F447</accession>
<dbReference type="Proteomes" id="UP001497516">
    <property type="component" value="Chromosome 6"/>
</dbReference>
<evidence type="ECO:0000313" key="2">
    <source>
        <dbReference type="Proteomes" id="UP001497516"/>
    </source>
</evidence>
<proteinExistence type="predicted"/>
<organism evidence="1 2">
    <name type="scientific">Linum trigynum</name>
    <dbReference type="NCBI Taxonomy" id="586398"/>
    <lineage>
        <taxon>Eukaryota</taxon>
        <taxon>Viridiplantae</taxon>
        <taxon>Streptophyta</taxon>
        <taxon>Embryophyta</taxon>
        <taxon>Tracheophyta</taxon>
        <taxon>Spermatophyta</taxon>
        <taxon>Magnoliopsida</taxon>
        <taxon>eudicotyledons</taxon>
        <taxon>Gunneridae</taxon>
        <taxon>Pentapetalae</taxon>
        <taxon>rosids</taxon>
        <taxon>fabids</taxon>
        <taxon>Malpighiales</taxon>
        <taxon>Linaceae</taxon>
        <taxon>Linum</taxon>
    </lineage>
</organism>
<gene>
    <name evidence="1" type="ORF">LTRI10_LOCUS33432</name>
</gene>
<dbReference type="EMBL" id="OZ034819">
    <property type="protein sequence ID" value="CAL1392814.1"/>
    <property type="molecule type" value="Genomic_DNA"/>
</dbReference>
<evidence type="ECO:0000313" key="1">
    <source>
        <dbReference type="EMBL" id="CAL1392814.1"/>
    </source>
</evidence>